<protein>
    <submittedName>
        <fullName evidence="1">Uncharacterized protein</fullName>
    </submittedName>
</protein>
<sequence length="152" mass="17461">MVPPEAIRGLQKDFDLDNYELADLFGISISSALDWVKHGVRGQRGNNLVLVDSFFALKWLTENDPEKFLSFEELKNIVTKTVRSPGLLYFEFAPYEKELGPALSVLEHQRLVSATMAVMFVLYLRKKGKEVRLKSAEELTPKRALYDMYKTE</sequence>
<dbReference type="AlphaFoldDB" id="A0A0T5X9W7"/>
<organism evidence="1 2">
    <name type="scientific">Acetomicrobium hydrogeniformans ATCC BAA-1850</name>
    <dbReference type="NCBI Taxonomy" id="592015"/>
    <lineage>
        <taxon>Bacteria</taxon>
        <taxon>Thermotogati</taxon>
        <taxon>Synergistota</taxon>
        <taxon>Synergistia</taxon>
        <taxon>Synergistales</taxon>
        <taxon>Acetomicrobiaceae</taxon>
        <taxon>Acetomicrobium</taxon>
    </lineage>
</organism>
<proteinExistence type="predicted"/>
<evidence type="ECO:0000313" key="1">
    <source>
        <dbReference type="EMBL" id="KRT35094.1"/>
    </source>
</evidence>
<keyword evidence="2" id="KW-1185">Reference proteome</keyword>
<gene>
    <name evidence="1" type="ORF">HMPREF1705_04357</name>
</gene>
<name>A0A0T5X9W7_9BACT</name>
<evidence type="ECO:0000313" key="2">
    <source>
        <dbReference type="Proteomes" id="UP000005273"/>
    </source>
</evidence>
<dbReference type="EMBL" id="ACJX03000001">
    <property type="protein sequence ID" value="KRT35094.1"/>
    <property type="molecule type" value="Genomic_DNA"/>
</dbReference>
<accession>A0A0T5X9W7</accession>
<dbReference type="Proteomes" id="UP000005273">
    <property type="component" value="Unassembled WGS sequence"/>
</dbReference>
<reference evidence="2" key="1">
    <citation type="submission" date="2012-09" db="EMBL/GenBank/DDBJ databases">
        <authorList>
            <person name="Weinstock G."/>
            <person name="Sodergren E."/>
            <person name="Clifton S."/>
            <person name="Fulton L."/>
            <person name="Fulton B."/>
            <person name="Courtney L."/>
            <person name="Fronick C."/>
            <person name="Harrison M."/>
            <person name="Strong C."/>
            <person name="Farmer C."/>
            <person name="Delehaunty K."/>
            <person name="Markovic C."/>
            <person name="Hall O."/>
            <person name="Minx P."/>
            <person name="Tomlinson C."/>
            <person name="Mitreva M."/>
            <person name="Nelson J."/>
            <person name="Hou S."/>
            <person name="Wollam A."/>
            <person name="Pepin K.H."/>
            <person name="Johnson M."/>
            <person name="Bhonagiri V."/>
            <person name="Nash W.E."/>
            <person name="Suruliraj S."/>
            <person name="Warren W."/>
            <person name="Chinwalla A."/>
            <person name="Mardis E.R."/>
            <person name="Wilson R.K."/>
        </authorList>
    </citation>
    <scope>NUCLEOTIDE SEQUENCE [LARGE SCALE GENOMIC DNA]</scope>
    <source>
        <strain evidence="2">OS1</strain>
    </source>
</reference>
<comment type="caution">
    <text evidence="1">The sequence shown here is derived from an EMBL/GenBank/DDBJ whole genome shotgun (WGS) entry which is preliminary data.</text>
</comment>